<protein>
    <recommendedName>
        <fullName evidence="3">Nudix hydrolase domain-containing protein</fullName>
    </recommendedName>
</protein>
<dbReference type="Proteomes" id="UP000522163">
    <property type="component" value="Unassembled WGS sequence"/>
</dbReference>
<evidence type="ECO:0008006" key="3">
    <source>
        <dbReference type="Google" id="ProtNLM"/>
    </source>
</evidence>
<dbReference type="Gene3D" id="3.90.79.10">
    <property type="entry name" value="Nucleoside Triphosphate Pyrophosphohydrolase"/>
    <property type="match status" value="1"/>
</dbReference>
<sequence length="371" mass="42444">MNVTSIAISIGTFILGFAANKLLDWITGVASKQLKKRTIDCDYHDFYNGAHRDVVITSSGFPFFSPFNIKASLNSGKTFLLAMPVGVDREDKEMACFSPVDRWTESFDSFIKGNSLSETLEEIRREVFQSFCDKTQGNYFNGKTLGVNHIDGLSRTTDNREQPILSIDFFETDYYTHKIIGRLLDKIQFDSSLVQKDMAGVYSWSRNSFGISLILIIPKDNMILLTKRSKKAAFTEDKEWIYVSVTEALSETDFDEETGAPDISKAVFRGIQEELGIKEIQLKSDTLRFYESFYETKFHQDNIVASIELSETLSFKDIAELLAKDKFMEIKEVIPLPKNKKEIATFIENNEEQMRSQTIFTLESFMARLEE</sequence>
<dbReference type="GeneID" id="85014069"/>
<comment type="caution">
    <text evidence="1">The sequence shown here is derived from an EMBL/GenBank/DDBJ whole genome shotgun (WGS) entry which is preliminary data.</text>
</comment>
<evidence type="ECO:0000313" key="1">
    <source>
        <dbReference type="EMBL" id="MBB6040543.1"/>
    </source>
</evidence>
<organism evidence="1 2">
    <name type="scientific">Oribacterium sinus</name>
    <dbReference type="NCBI Taxonomy" id="237576"/>
    <lineage>
        <taxon>Bacteria</taxon>
        <taxon>Bacillati</taxon>
        <taxon>Bacillota</taxon>
        <taxon>Clostridia</taxon>
        <taxon>Lachnospirales</taxon>
        <taxon>Lachnospiraceae</taxon>
        <taxon>Oribacterium</taxon>
    </lineage>
</organism>
<accession>A0A7W9SE75</accession>
<gene>
    <name evidence="1" type="ORF">HNQ46_000506</name>
</gene>
<dbReference type="RefSeq" id="WP_183682575.1">
    <property type="nucleotide sequence ID" value="NZ_JACHHH010000002.1"/>
</dbReference>
<proteinExistence type="predicted"/>
<dbReference type="AlphaFoldDB" id="A0A7W9SE75"/>
<name>A0A7W9SE75_9FIRM</name>
<evidence type="ECO:0000313" key="2">
    <source>
        <dbReference type="Proteomes" id="UP000522163"/>
    </source>
</evidence>
<dbReference type="EMBL" id="JACHHH010000002">
    <property type="protein sequence ID" value="MBB6040543.1"/>
    <property type="molecule type" value="Genomic_DNA"/>
</dbReference>
<reference evidence="1 2" key="1">
    <citation type="submission" date="2020-08" db="EMBL/GenBank/DDBJ databases">
        <title>Genomic Encyclopedia of Type Strains, Phase IV (KMG-IV): sequencing the most valuable type-strain genomes for metagenomic binning, comparative biology and taxonomic classification.</title>
        <authorList>
            <person name="Goeker M."/>
        </authorList>
    </citation>
    <scope>NUCLEOTIDE SEQUENCE [LARGE SCALE GENOMIC DNA]</scope>
    <source>
        <strain evidence="1 2">DSM 17245</strain>
    </source>
</reference>